<organism evidence="6 7">
    <name type="scientific">Bradyrhizobium iriomotense</name>
    <dbReference type="NCBI Taxonomy" id="441950"/>
    <lineage>
        <taxon>Bacteria</taxon>
        <taxon>Pseudomonadati</taxon>
        <taxon>Pseudomonadota</taxon>
        <taxon>Alphaproteobacteria</taxon>
        <taxon>Hyphomicrobiales</taxon>
        <taxon>Nitrobacteraceae</taxon>
        <taxon>Bradyrhizobium</taxon>
    </lineage>
</organism>
<dbReference type="PANTHER" id="PTHR47506">
    <property type="entry name" value="TRANSCRIPTIONAL REGULATORY PROTEIN"/>
    <property type="match status" value="1"/>
</dbReference>
<evidence type="ECO:0000256" key="4">
    <source>
        <dbReference type="PROSITE-ProRule" id="PRU00335"/>
    </source>
</evidence>
<dbReference type="PROSITE" id="PS50977">
    <property type="entry name" value="HTH_TETR_2"/>
    <property type="match status" value="1"/>
</dbReference>
<dbReference type="InterPro" id="IPR054156">
    <property type="entry name" value="YxaF_TetR_C"/>
</dbReference>
<keyword evidence="3" id="KW-0804">Transcription</keyword>
<evidence type="ECO:0000259" key="5">
    <source>
        <dbReference type="PROSITE" id="PS50977"/>
    </source>
</evidence>
<evidence type="ECO:0000313" key="7">
    <source>
        <dbReference type="Proteomes" id="UP001156905"/>
    </source>
</evidence>
<reference evidence="7" key="1">
    <citation type="journal article" date="2019" name="Int. J. Syst. Evol. Microbiol.">
        <title>The Global Catalogue of Microorganisms (GCM) 10K type strain sequencing project: providing services to taxonomists for standard genome sequencing and annotation.</title>
        <authorList>
            <consortium name="The Broad Institute Genomics Platform"/>
            <consortium name="The Broad Institute Genome Sequencing Center for Infectious Disease"/>
            <person name="Wu L."/>
            <person name="Ma J."/>
        </authorList>
    </citation>
    <scope>NUCLEOTIDE SEQUENCE [LARGE SCALE GENOMIC DNA]</scope>
    <source>
        <strain evidence="7">NBRC 102520</strain>
    </source>
</reference>
<dbReference type="Pfam" id="PF21993">
    <property type="entry name" value="TetR_C_13_2"/>
    <property type="match status" value="1"/>
</dbReference>
<accession>A0ABQ6B7Z3</accession>
<evidence type="ECO:0000256" key="3">
    <source>
        <dbReference type="ARBA" id="ARBA00023163"/>
    </source>
</evidence>
<keyword evidence="7" id="KW-1185">Reference proteome</keyword>
<protein>
    <submittedName>
        <fullName evidence="6">TetR family transcriptional regulator</fullName>
    </submittedName>
</protein>
<dbReference type="Gene3D" id="1.10.357.10">
    <property type="entry name" value="Tetracycline Repressor, domain 2"/>
    <property type="match status" value="1"/>
</dbReference>
<dbReference type="EMBL" id="BSOW01000035">
    <property type="protein sequence ID" value="GLR90539.1"/>
    <property type="molecule type" value="Genomic_DNA"/>
</dbReference>
<dbReference type="PANTHER" id="PTHR47506:SF7">
    <property type="entry name" value="TRANSCRIPTIONAL REGULATORY PROTEIN"/>
    <property type="match status" value="1"/>
</dbReference>
<keyword evidence="1" id="KW-0805">Transcription regulation</keyword>
<gene>
    <name evidence="6" type="ORF">GCM10007857_72540</name>
</gene>
<dbReference type="Proteomes" id="UP001156905">
    <property type="component" value="Unassembled WGS sequence"/>
</dbReference>
<feature type="DNA-binding region" description="H-T-H motif" evidence="4">
    <location>
        <begin position="32"/>
        <end position="51"/>
    </location>
</feature>
<dbReference type="InterPro" id="IPR036271">
    <property type="entry name" value="Tet_transcr_reg_TetR-rel_C_sf"/>
</dbReference>
<feature type="domain" description="HTH tetR-type" evidence="5">
    <location>
        <begin position="9"/>
        <end position="69"/>
    </location>
</feature>
<dbReference type="SUPFAM" id="SSF48498">
    <property type="entry name" value="Tetracyclin repressor-like, C-terminal domain"/>
    <property type="match status" value="1"/>
</dbReference>
<dbReference type="RefSeq" id="WP_284273497.1">
    <property type="nucleotide sequence ID" value="NZ_BSOW01000035.1"/>
</dbReference>
<dbReference type="Pfam" id="PF00440">
    <property type="entry name" value="TetR_N"/>
    <property type="match status" value="1"/>
</dbReference>
<dbReference type="InterPro" id="IPR001647">
    <property type="entry name" value="HTH_TetR"/>
</dbReference>
<evidence type="ECO:0000256" key="2">
    <source>
        <dbReference type="ARBA" id="ARBA00023125"/>
    </source>
</evidence>
<name>A0ABQ6B7Z3_9BRAD</name>
<comment type="caution">
    <text evidence="6">The sequence shown here is derived from an EMBL/GenBank/DDBJ whole genome shotgun (WGS) entry which is preliminary data.</text>
</comment>
<sequence length="191" mass="20478">MRRSKAETAETRRNIVKTAGIRFRQNGICETGLADLMESAGLTHGGFYRHFASKDQLISEASADAFAANVAEMEAAASTVKGRKALEAIADAYLSPEHRKDRAHGCPLAALGSEFARSEKSTRSVATEGILKMIAIVAERLKDPNTVRAKKSASVFVATMLGALTISRIVADPKVSSEILAATRAKLSSWE</sequence>
<dbReference type="SUPFAM" id="SSF46689">
    <property type="entry name" value="Homeodomain-like"/>
    <property type="match status" value="1"/>
</dbReference>
<dbReference type="InterPro" id="IPR009057">
    <property type="entry name" value="Homeodomain-like_sf"/>
</dbReference>
<evidence type="ECO:0000256" key="1">
    <source>
        <dbReference type="ARBA" id="ARBA00023015"/>
    </source>
</evidence>
<proteinExistence type="predicted"/>
<dbReference type="Gene3D" id="1.10.10.60">
    <property type="entry name" value="Homeodomain-like"/>
    <property type="match status" value="1"/>
</dbReference>
<dbReference type="PRINTS" id="PR00455">
    <property type="entry name" value="HTHTETR"/>
</dbReference>
<keyword evidence="2 4" id="KW-0238">DNA-binding</keyword>
<evidence type="ECO:0000313" key="6">
    <source>
        <dbReference type="EMBL" id="GLR90539.1"/>
    </source>
</evidence>